<dbReference type="SUPFAM" id="SSF49452">
    <property type="entry name" value="Starch-binding domain-like"/>
    <property type="match status" value="1"/>
</dbReference>
<comment type="caution">
    <text evidence="4">The sequence shown here is derived from an EMBL/GenBank/DDBJ whole genome shotgun (WGS) entry which is preliminary data.</text>
</comment>
<keyword evidence="2" id="KW-0732">Signal</keyword>
<evidence type="ECO:0000313" key="5">
    <source>
        <dbReference type="Proteomes" id="UP000739538"/>
    </source>
</evidence>
<evidence type="ECO:0000313" key="4">
    <source>
        <dbReference type="EMBL" id="MCA9754540.1"/>
    </source>
</evidence>
<feature type="chain" id="PRO_5038074256" evidence="2">
    <location>
        <begin position="37"/>
        <end position="960"/>
    </location>
</feature>
<feature type="region of interest" description="Disordered" evidence="1">
    <location>
        <begin position="564"/>
        <end position="608"/>
    </location>
</feature>
<feature type="compositionally biased region" description="Basic and acidic residues" evidence="1">
    <location>
        <begin position="571"/>
        <end position="597"/>
    </location>
</feature>
<dbReference type="PROSITE" id="PS50060">
    <property type="entry name" value="MAM_2"/>
    <property type="match status" value="1"/>
</dbReference>
<accession>A0A956N886</accession>
<dbReference type="Gene3D" id="2.60.120.200">
    <property type="match status" value="1"/>
</dbReference>
<dbReference type="Pfam" id="PF13860">
    <property type="entry name" value="FlgD_ig"/>
    <property type="match status" value="1"/>
</dbReference>
<evidence type="ECO:0000256" key="1">
    <source>
        <dbReference type="SAM" id="MobiDB-lite"/>
    </source>
</evidence>
<dbReference type="AlphaFoldDB" id="A0A956N886"/>
<organism evidence="4 5">
    <name type="scientific">Eiseniibacteriota bacterium</name>
    <dbReference type="NCBI Taxonomy" id="2212470"/>
    <lineage>
        <taxon>Bacteria</taxon>
        <taxon>Candidatus Eiseniibacteriota</taxon>
    </lineage>
</organism>
<dbReference type="InterPro" id="IPR008969">
    <property type="entry name" value="CarboxyPept-like_regulatory"/>
</dbReference>
<protein>
    <submittedName>
        <fullName evidence="4">Choice-of-anchor B family protein</fullName>
    </submittedName>
</protein>
<dbReference type="InterPro" id="IPR013320">
    <property type="entry name" value="ConA-like_dom_sf"/>
</dbReference>
<dbReference type="SUPFAM" id="SSF50969">
    <property type="entry name" value="YVTN repeat-like/Quinoprotein amine dehydrogenase"/>
    <property type="match status" value="1"/>
</dbReference>
<feature type="signal peptide" evidence="2">
    <location>
        <begin position="1"/>
        <end position="36"/>
    </location>
</feature>
<dbReference type="InterPro" id="IPR027589">
    <property type="entry name" value="Choice_anch_B"/>
</dbReference>
<dbReference type="InterPro" id="IPR013211">
    <property type="entry name" value="LVIVD"/>
</dbReference>
<dbReference type="SUPFAM" id="SSF49464">
    <property type="entry name" value="Carboxypeptidase regulatory domain-like"/>
    <property type="match status" value="3"/>
</dbReference>
<proteinExistence type="predicted"/>
<gene>
    <name evidence="4" type="ORF">KDA27_01970</name>
</gene>
<dbReference type="InterPro" id="IPR011044">
    <property type="entry name" value="Quino_amine_DH_bsu"/>
</dbReference>
<dbReference type="SUPFAM" id="SSF49899">
    <property type="entry name" value="Concanavalin A-like lectins/glucanases"/>
    <property type="match status" value="1"/>
</dbReference>
<evidence type="ECO:0000259" key="3">
    <source>
        <dbReference type="PROSITE" id="PS50060"/>
    </source>
</evidence>
<dbReference type="InterPro" id="IPR025965">
    <property type="entry name" value="FlgD/Vpr_Ig-like"/>
</dbReference>
<name>A0A956N886_UNCEI</name>
<reference evidence="4" key="2">
    <citation type="journal article" date="2021" name="Microbiome">
        <title>Successional dynamics and alternative stable states in a saline activated sludge microbial community over 9 years.</title>
        <authorList>
            <person name="Wang Y."/>
            <person name="Ye J."/>
            <person name="Ju F."/>
            <person name="Liu L."/>
            <person name="Boyd J.A."/>
            <person name="Deng Y."/>
            <person name="Parks D.H."/>
            <person name="Jiang X."/>
            <person name="Yin X."/>
            <person name="Woodcroft B.J."/>
            <person name="Tyson G.W."/>
            <person name="Hugenholtz P."/>
            <person name="Polz M.F."/>
            <person name="Zhang T."/>
        </authorList>
    </citation>
    <scope>NUCLEOTIDE SEQUENCE</scope>
    <source>
        <strain evidence="4">HKST-UBA02</strain>
    </source>
</reference>
<sequence>MRPIPLRPLIRHFTLLAACIAMVAFTGASVVATAWAQSEGVTLVSHFDVGTTYNDIWGYTAPDGTELAILGTVTGTYFVDVTDPENPEEVGYVGGNSSTWRDMKTYGHYAYSVNESGGGLQIIDLADPKNPTLVNSRIAQFETAHNIFVDEGAGTLWAVGANGPAGRNAYVYALEPDPSSPELITSWGDSYLHDIFVRDGLAFGAAIYAGELWILDVSDLPNIRVLSQIATPGHFAHNTWLTDDGDYCLTTDENSGGHVAIYDVRDPARPRLVSHWTNPESPTSIVHNAFVHGKHAYVSWYTTGVQILDLTDPSAPTRAGYYDTYPGTGTTFDGAWGVYPYSRHGYVYVSDISSGLYVLRFDGARALVSGQVLDGFGTPVEGVDVRALGTSEHAITGVDGTFGLRLLPGDYEIEYSRFGWGTVVRSVEVEQTDLAVGEVVLDQSPLGDVDGTVRDVRGVGLPDVSVRMLGTPFETRTDENGAFAFQSVPEGNRVLQAEALGIYGEPTEVRVTGSTDVQIDLVVFLSATVTDFESDVTGWTVGTAEDDATAGIWELAVLDDAVDSPAQPTADHTENGTHAFVTERGEPGSEARDHDVDGGSTTLESPVWDVSDLPHPVVSFQLWYVNATDLVPDDEFVVSASPDGGANWTEVWRTPDGAQEWRRVELVLPEPFSGTSQLQLRFVASDIGMGSLVEAAIDDLEIYGAEGRILGAVAPAGEGEEFDGTVSLVGAGVEVPLGSDGRFELIVPAGDATIAVDAFGYATATRAVTVATRTTIRETFELARLPHREVTGRVLSEDGSTPLVGAVVACVGTPLRTVTDDDGEYRLDVPVGEYMVHVTAQDFEQTEQSLVVSEEQESVVLDLSVRPAFVTGADRAAPNPFFDETVFRFRVARATDVRLELFDVSGRRVRILFDGPATVGEHEVPWDGRRDSGELLPAGIYFQRFAADGREMRARVIRLR</sequence>
<dbReference type="PANTHER" id="PTHR38787:SF3">
    <property type="entry name" value="REGULATORY P DOMAIN-CONTAINING PROTEIN"/>
    <property type="match status" value="1"/>
</dbReference>
<reference evidence="4" key="1">
    <citation type="submission" date="2020-04" db="EMBL/GenBank/DDBJ databases">
        <authorList>
            <person name="Zhang T."/>
        </authorList>
    </citation>
    <scope>NUCLEOTIDE SEQUENCE</scope>
    <source>
        <strain evidence="4">HKST-UBA02</strain>
    </source>
</reference>
<dbReference type="NCBIfam" id="TIGR04312">
    <property type="entry name" value="choice_anch_B"/>
    <property type="match status" value="1"/>
</dbReference>
<dbReference type="InterPro" id="IPR000998">
    <property type="entry name" value="MAM_dom"/>
</dbReference>
<dbReference type="EMBL" id="JAGQHS010000005">
    <property type="protein sequence ID" value="MCA9754540.1"/>
    <property type="molecule type" value="Genomic_DNA"/>
</dbReference>
<dbReference type="GO" id="GO:0030246">
    <property type="term" value="F:carbohydrate binding"/>
    <property type="evidence" value="ECO:0007669"/>
    <property type="project" value="InterPro"/>
</dbReference>
<dbReference type="Pfam" id="PF13620">
    <property type="entry name" value="CarboxypepD_reg"/>
    <property type="match status" value="3"/>
</dbReference>
<dbReference type="Pfam" id="PF08309">
    <property type="entry name" value="LVIVD"/>
    <property type="match status" value="2"/>
</dbReference>
<dbReference type="Proteomes" id="UP000739538">
    <property type="component" value="Unassembled WGS sequence"/>
</dbReference>
<dbReference type="PANTHER" id="PTHR38787">
    <property type="entry name" value="REGULATORY P DOMAIN-CONTAINING PROTEIN"/>
    <property type="match status" value="1"/>
</dbReference>
<evidence type="ECO:0000256" key="2">
    <source>
        <dbReference type="SAM" id="SignalP"/>
    </source>
</evidence>
<dbReference type="Gene3D" id="2.60.40.1120">
    <property type="entry name" value="Carboxypeptidase-like, regulatory domain"/>
    <property type="match status" value="4"/>
</dbReference>
<dbReference type="GO" id="GO:0016020">
    <property type="term" value="C:membrane"/>
    <property type="evidence" value="ECO:0007669"/>
    <property type="project" value="InterPro"/>
</dbReference>
<dbReference type="Gene3D" id="2.60.40.4070">
    <property type="match status" value="1"/>
</dbReference>
<dbReference type="GO" id="GO:0005576">
    <property type="term" value="C:extracellular region"/>
    <property type="evidence" value="ECO:0007669"/>
    <property type="project" value="TreeGrafter"/>
</dbReference>
<dbReference type="InterPro" id="IPR013784">
    <property type="entry name" value="Carb-bd-like_fold"/>
</dbReference>
<feature type="domain" description="MAM" evidence="3">
    <location>
        <begin position="528"/>
        <end position="702"/>
    </location>
</feature>